<feature type="domain" description="SD-repeat containing protein B" evidence="6">
    <location>
        <begin position="617"/>
        <end position="685"/>
    </location>
</feature>
<dbReference type="EMBL" id="VBAI01000072">
    <property type="protein sequence ID" value="TMJ11263.1"/>
    <property type="molecule type" value="Genomic_DNA"/>
</dbReference>
<evidence type="ECO:0000313" key="8">
    <source>
        <dbReference type="Proteomes" id="UP000315217"/>
    </source>
</evidence>
<dbReference type="PANTHER" id="PTHR23303:SF15">
    <property type="entry name" value="COLOSSIN-A"/>
    <property type="match status" value="1"/>
</dbReference>
<feature type="chain" id="PRO_5022066933" description="Copper amine oxidase-like N-terminal domain-containing protein" evidence="4">
    <location>
        <begin position="31"/>
        <end position="771"/>
    </location>
</feature>
<dbReference type="InterPro" id="IPR036582">
    <property type="entry name" value="Mao_N_sf"/>
</dbReference>
<evidence type="ECO:0000256" key="2">
    <source>
        <dbReference type="ARBA" id="ARBA00022525"/>
    </source>
</evidence>
<evidence type="ECO:0000313" key="7">
    <source>
        <dbReference type="EMBL" id="TMJ11263.1"/>
    </source>
</evidence>
<keyword evidence="2" id="KW-0964">Secreted</keyword>
<dbReference type="Gene3D" id="2.60.40.10">
    <property type="entry name" value="Immunoglobulins"/>
    <property type="match status" value="2"/>
</dbReference>
<accession>A0A537LTC6</accession>
<dbReference type="InterPro" id="IPR051417">
    <property type="entry name" value="SDr/BOS_complex"/>
</dbReference>
<comment type="caution">
    <text evidence="7">The sequence shown here is derived from an EMBL/GenBank/DDBJ whole genome shotgun (WGS) entry which is preliminary data.</text>
</comment>
<dbReference type="InterPro" id="IPR012854">
    <property type="entry name" value="Cu_amine_oxidase-like_N"/>
</dbReference>
<feature type="domain" description="SD-repeat containing protein B" evidence="6">
    <location>
        <begin position="708"/>
        <end position="766"/>
    </location>
</feature>
<evidence type="ECO:0000259" key="5">
    <source>
        <dbReference type="Pfam" id="PF07833"/>
    </source>
</evidence>
<proteinExistence type="predicted"/>
<evidence type="ECO:0000256" key="4">
    <source>
        <dbReference type="SAM" id="SignalP"/>
    </source>
</evidence>
<evidence type="ECO:0000259" key="6">
    <source>
        <dbReference type="Pfam" id="PF17210"/>
    </source>
</evidence>
<keyword evidence="3 4" id="KW-0732">Signal</keyword>
<organism evidence="7 8">
    <name type="scientific">Candidatus Segetimicrobium genomatis</name>
    <dbReference type="NCBI Taxonomy" id="2569760"/>
    <lineage>
        <taxon>Bacteria</taxon>
        <taxon>Bacillati</taxon>
        <taxon>Candidatus Sysuimicrobiota</taxon>
        <taxon>Candidatus Sysuimicrobiia</taxon>
        <taxon>Candidatus Sysuimicrobiales</taxon>
        <taxon>Candidatus Segetimicrobiaceae</taxon>
        <taxon>Candidatus Segetimicrobium</taxon>
    </lineage>
</organism>
<dbReference type="Pfam" id="PF17210">
    <property type="entry name" value="SdrD_B"/>
    <property type="match status" value="2"/>
</dbReference>
<dbReference type="SUPFAM" id="SSF55383">
    <property type="entry name" value="Copper amine oxidase, domain N"/>
    <property type="match status" value="1"/>
</dbReference>
<evidence type="ECO:0000256" key="1">
    <source>
        <dbReference type="ARBA" id="ARBA00004613"/>
    </source>
</evidence>
<dbReference type="Pfam" id="PF07833">
    <property type="entry name" value="Cu_amine_oxidN1"/>
    <property type="match status" value="1"/>
</dbReference>
<dbReference type="InterPro" id="IPR033764">
    <property type="entry name" value="Sdr_B"/>
</dbReference>
<sequence length="771" mass="81501">MTPRVRRWWIGVTGAAMLALGLTVPSQGTAPPIRVVVDDVPLSVSPPGFLQDGTVYLPLAALARRFQATTKFNAPTVEVHRIDDSTLTLRLDRLEVWSGDVVTTLLDAPVRLVNGATMIPRGAVDALFDTLTTWDPQEGLVSIVTRAPFQTAVAAKPPRPPQVTAPVPTARPFALEFQQDLTPPVTSSGYIAVGLTSGAGTLSATATVQYKSFGAPENIEGLLRVGVGNGPLDASGVVVLRNPAYTFTVGGLVLDESPFTLYQQGILGVAYEGNAGASGTRFFGGSLADSSSQVYGMTMLFPQSGPWQSEVGLLYDPTIGVLLTRVRADREMAPGLAIFGETALGASGPGSGPAWRIGAVASSPTLSTSLSYLVVGADFPAVGNATLFTGRSGPLLQLAYMPDPRWTISSSAALLDGSASGLPNRQSYDLLMGFRPAPGWGIALGTRLTDDVATGVSTRNVGTQAAAFYTQDRWTFTLAANQNDTTDLLTSATSSSATFRLQTMYALETGLPAWAEISRQIGATESWGVGTGWSFRLSSQLDLIAQLQNNVFTLPTEFSQTIVELSVSSALPGGARLSVGPRIQFDSTGSTTTSLSVQYGYPIMTYGIVPNGRLEGVVFQDRNENGRQDPDEPGVPGVIMRIEGRRAAISDRDGRLSIDALREGEYRLTLDGDTVPVGLVTTQPRITVQVTDGARTNVEFALVPDATLSGIVYLDADRNGVRDPDEEGIGGVVFELQGPRQQFATSTDDGTFAFSHLPPGDYTLVVNPASL</sequence>
<comment type="subcellular location">
    <subcellularLocation>
        <location evidence="1">Secreted</location>
    </subcellularLocation>
</comment>
<feature type="non-terminal residue" evidence="7">
    <location>
        <position position="771"/>
    </location>
</feature>
<evidence type="ECO:0000256" key="3">
    <source>
        <dbReference type="ARBA" id="ARBA00022729"/>
    </source>
</evidence>
<dbReference type="Proteomes" id="UP000315217">
    <property type="component" value="Unassembled WGS sequence"/>
</dbReference>
<name>A0A537LTC6_9BACT</name>
<dbReference type="GO" id="GO:0005576">
    <property type="term" value="C:extracellular region"/>
    <property type="evidence" value="ECO:0007669"/>
    <property type="project" value="UniProtKB-SubCell"/>
</dbReference>
<feature type="signal peptide" evidence="4">
    <location>
        <begin position="1"/>
        <end position="30"/>
    </location>
</feature>
<evidence type="ECO:0008006" key="9">
    <source>
        <dbReference type="Google" id="ProtNLM"/>
    </source>
</evidence>
<feature type="domain" description="Copper amine oxidase-like N-terminal" evidence="5">
    <location>
        <begin position="37"/>
        <end position="143"/>
    </location>
</feature>
<reference evidence="7 8" key="1">
    <citation type="journal article" date="2019" name="Nat. Microbiol.">
        <title>Mediterranean grassland soil C-N compound turnover is dependent on rainfall and depth, and is mediated by genomically divergent microorganisms.</title>
        <authorList>
            <person name="Diamond S."/>
            <person name="Andeer P.F."/>
            <person name="Li Z."/>
            <person name="Crits-Christoph A."/>
            <person name="Burstein D."/>
            <person name="Anantharaman K."/>
            <person name="Lane K.R."/>
            <person name="Thomas B.C."/>
            <person name="Pan C."/>
            <person name="Northen T.R."/>
            <person name="Banfield J.F."/>
        </authorList>
    </citation>
    <scope>NUCLEOTIDE SEQUENCE [LARGE SCALE GENOMIC DNA]</scope>
    <source>
        <strain evidence="7">NP_1</strain>
    </source>
</reference>
<gene>
    <name evidence="7" type="ORF">E6G98_05230</name>
</gene>
<dbReference type="SUPFAM" id="SSF117074">
    <property type="entry name" value="Hypothetical protein PA1324"/>
    <property type="match status" value="2"/>
</dbReference>
<dbReference type="AlphaFoldDB" id="A0A537LTC6"/>
<protein>
    <recommendedName>
        <fullName evidence="9">Copper amine oxidase-like N-terminal domain-containing protein</fullName>
    </recommendedName>
</protein>
<dbReference type="PANTHER" id="PTHR23303">
    <property type="entry name" value="CARBOXYPEPTIDASE REGULATORY REGION-CONTAINING"/>
    <property type="match status" value="1"/>
</dbReference>
<dbReference type="InterPro" id="IPR013783">
    <property type="entry name" value="Ig-like_fold"/>
</dbReference>